<dbReference type="Proteomes" id="UP000242705">
    <property type="component" value="Unassembled WGS sequence"/>
</dbReference>
<name>A0A2T2WW93_SULTH</name>
<evidence type="ECO:0000313" key="4">
    <source>
        <dbReference type="Proteomes" id="UP000242705"/>
    </source>
</evidence>
<protein>
    <submittedName>
        <fullName evidence="3">Type II secretion system protein E</fullName>
    </submittedName>
</protein>
<dbReference type="Pfam" id="PF00437">
    <property type="entry name" value="T2SSE"/>
    <property type="match status" value="1"/>
</dbReference>
<dbReference type="Gene3D" id="3.40.50.300">
    <property type="entry name" value="P-loop containing nucleotide triphosphate hydrolases"/>
    <property type="match status" value="1"/>
</dbReference>
<dbReference type="InterPro" id="IPR001482">
    <property type="entry name" value="T2SS/T4SS_dom"/>
</dbReference>
<dbReference type="GO" id="GO:0016887">
    <property type="term" value="F:ATP hydrolysis activity"/>
    <property type="evidence" value="ECO:0007669"/>
    <property type="project" value="InterPro"/>
</dbReference>
<dbReference type="EMBL" id="PXYX01000022">
    <property type="protein sequence ID" value="PSR26493.1"/>
    <property type="molecule type" value="Genomic_DNA"/>
</dbReference>
<dbReference type="SUPFAM" id="SSF52540">
    <property type="entry name" value="P-loop containing nucleoside triphosphate hydrolases"/>
    <property type="match status" value="1"/>
</dbReference>
<dbReference type="PANTHER" id="PTHR30486">
    <property type="entry name" value="TWITCHING MOTILITY PROTEIN PILT"/>
    <property type="match status" value="1"/>
</dbReference>
<reference evidence="3 4" key="1">
    <citation type="journal article" date="2014" name="BMC Genomics">
        <title>Comparison of environmental and isolate Sulfobacillus genomes reveals diverse carbon, sulfur, nitrogen, and hydrogen metabolisms.</title>
        <authorList>
            <person name="Justice N.B."/>
            <person name="Norman A."/>
            <person name="Brown C.T."/>
            <person name="Singh A."/>
            <person name="Thomas B.C."/>
            <person name="Banfield J.F."/>
        </authorList>
    </citation>
    <scope>NUCLEOTIDE SEQUENCE [LARGE SCALE GENOMIC DNA]</scope>
    <source>
        <strain evidence="3">AMDSBA5</strain>
    </source>
</reference>
<feature type="domain" description="Bacterial type II secretion system protein E" evidence="2">
    <location>
        <begin position="98"/>
        <end position="290"/>
    </location>
</feature>
<organism evidence="3 4">
    <name type="scientific">Sulfobacillus thermosulfidooxidans</name>
    <dbReference type="NCBI Taxonomy" id="28034"/>
    <lineage>
        <taxon>Bacteria</taxon>
        <taxon>Bacillati</taxon>
        <taxon>Bacillota</taxon>
        <taxon>Clostridia</taxon>
        <taxon>Eubacteriales</taxon>
        <taxon>Clostridiales Family XVII. Incertae Sedis</taxon>
        <taxon>Sulfobacillus</taxon>
    </lineage>
</organism>
<feature type="non-terminal residue" evidence="3">
    <location>
        <position position="291"/>
    </location>
</feature>
<sequence length="291" mass="31851">MSLRNRINGMSAGASQAFKSIKTIQNNKPGDFDYLGSNFLALKSRVQDALLTQVMDPEKLSRDELRGLILNIVEADKDISPLEKDALVRILVDEILGYGPIQALLDDPDISEIMINGPSKIYIERHGSLIKTDVTFRDEAHLRSVLEKMLSFTGRRVDESSPMVDARLPDGSRLNAILRPLAVSGDSITIRKFSKDPFVLSQLVQMGTLSSEMAEFIQAAVHGKLNIVVSGGTGSGKTTTLNALSAFIPESERIVTIEDAAELQLQQDHKVTLEARPANIEGRGGITIRDL</sequence>
<evidence type="ECO:0000259" key="2">
    <source>
        <dbReference type="Pfam" id="PF00437"/>
    </source>
</evidence>
<accession>A0A2T2WW93</accession>
<dbReference type="InterPro" id="IPR027417">
    <property type="entry name" value="P-loop_NTPase"/>
</dbReference>
<proteinExistence type="inferred from homology"/>
<dbReference type="Gene3D" id="3.30.450.380">
    <property type="match status" value="1"/>
</dbReference>
<evidence type="ECO:0000256" key="1">
    <source>
        <dbReference type="ARBA" id="ARBA00006611"/>
    </source>
</evidence>
<comment type="caution">
    <text evidence="3">The sequence shown here is derived from an EMBL/GenBank/DDBJ whole genome shotgun (WGS) entry which is preliminary data.</text>
</comment>
<dbReference type="PANTHER" id="PTHR30486:SF15">
    <property type="entry name" value="TYPE II_IV SECRETION SYSTEM ATPASE"/>
    <property type="match status" value="1"/>
</dbReference>
<evidence type="ECO:0000313" key="3">
    <source>
        <dbReference type="EMBL" id="PSR26493.1"/>
    </source>
</evidence>
<gene>
    <name evidence="3" type="ORF">C7B47_10685</name>
</gene>
<dbReference type="InterPro" id="IPR050921">
    <property type="entry name" value="T4SS_GSP_E_ATPase"/>
</dbReference>
<comment type="similarity">
    <text evidence="1">Belongs to the GSP E family.</text>
</comment>
<dbReference type="AlphaFoldDB" id="A0A2T2WW93"/>